<gene>
    <name evidence="1" type="primary">holB</name>
    <name evidence="1" type="ordered locus">P9211_01431</name>
</gene>
<keyword evidence="1" id="KW-0808">Transferase</keyword>
<dbReference type="NCBIfam" id="NF005638">
    <property type="entry name" value="PRK07399.1"/>
    <property type="match status" value="1"/>
</dbReference>
<name>A9BCY6_PROM4</name>
<dbReference type="SUPFAM" id="SSF52540">
    <property type="entry name" value="P-loop containing nucleoside triphosphate hydrolases"/>
    <property type="match status" value="1"/>
</dbReference>
<dbReference type="InterPro" id="IPR050238">
    <property type="entry name" value="DNA_Rep/Repair_Clamp_Loader"/>
</dbReference>
<dbReference type="Gene3D" id="3.40.50.300">
    <property type="entry name" value="P-loop containing nucleotide triphosphate hydrolases"/>
    <property type="match status" value="1"/>
</dbReference>
<dbReference type="STRING" id="93059.P9211_01431"/>
<accession>A9BCY6</accession>
<dbReference type="HOGENOM" id="CLU_006229_4_4_3"/>
<dbReference type="Proteomes" id="UP000000788">
    <property type="component" value="Chromosome"/>
</dbReference>
<dbReference type="GO" id="GO:0003887">
    <property type="term" value="F:DNA-directed DNA polymerase activity"/>
    <property type="evidence" value="ECO:0007669"/>
    <property type="project" value="UniProtKB-EC"/>
</dbReference>
<dbReference type="GO" id="GO:0006261">
    <property type="term" value="P:DNA-templated DNA replication"/>
    <property type="evidence" value="ECO:0007669"/>
    <property type="project" value="TreeGrafter"/>
</dbReference>
<dbReference type="InterPro" id="IPR027417">
    <property type="entry name" value="P-loop_NTPase"/>
</dbReference>
<dbReference type="PANTHER" id="PTHR11669">
    <property type="entry name" value="REPLICATION FACTOR C / DNA POLYMERASE III GAMMA-TAU SUBUNIT"/>
    <property type="match status" value="1"/>
</dbReference>
<dbReference type="PANTHER" id="PTHR11669:SF8">
    <property type="entry name" value="DNA POLYMERASE III SUBUNIT DELTA"/>
    <property type="match status" value="1"/>
</dbReference>
<dbReference type="KEGG" id="pmj:P9211_01431"/>
<reference evidence="1 2" key="1">
    <citation type="journal article" date="2007" name="PLoS Genet.">
        <title>Patterns and implications of gene gain and loss in the evolution of Prochlorococcus.</title>
        <authorList>
            <person name="Kettler G.C."/>
            <person name="Martiny A.C."/>
            <person name="Huang K."/>
            <person name="Zucker J."/>
            <person name="Coleman M.L."/>
            <person name="Rodrigue S."/>
            <person name="Chen F."/>
            <person name="Lapidus A."/>
            <person name="Ferriera S."/>
            <person name="Johnson J."/>
            <person name="Steglich C."/>
            <person name="Church G.M."/>
            <person name="Richardson P."/>
            <person name="Chisholm S.W."/>
        </authorList>
    </citation>
    <scope>NUCLEOTIDE SEQUENCE [LARGE SCALE GENOMIC DNA]</scope>
    <source>
        <strain evidence="2">MIT 9211</strain>
    </source>
</reference>
<proteinExistence type="predicted"/>
<organism evidence="1 2">
    <name type="scientific">Prochlorococcus marinus (strain MIT 9211)</name>
    <dbReference type="NCBI Taxonomy" id="93059"/>
    <lineage>
        <taxon>Bacteria</taxon>
        <taxon>Bacillati</taxon>
        <taxon>Cyanobacteriota</taxon>
        <taxon>Cyanophyceae</taxon>
        <taxon>Synechococcales</taxon>
        <taxon>Prochlorococcaceae</taxon>
        <taxon>Prochlorococcus</taxon>
    </lineage>
</organism>
<dbReference type="AlphaFoldDB" id="A9BCY6"/>
<dbReference type="OrthoDB" id="9810148at2"/>
<dbReference type="RefSeq" id="WP_012194699.1">
    <property type="nucleotide sequence ID" value="NC_009976.1"/>
</dbReference>
<dbReference type="eggNOG" id="COG0470">
    <property type="taxonomic scope" value="Bacteria"/>
</dbReference>
<sequence>MKNNLFAGIEDQNLAINILTEVIHKNKIAPGYLFSGPQGVGQRIVTLRFLEGLITGGDVEPTIRKRLESLNHPDLLWVEPSYISQGRVIKQSLAQKDNININAISKIRLDQIKELKTFLGKRTIEAKLAMVVIEDAEKMNEAASNALLKTLEEVNNGLIILISSRSENLLSTIKSRCHEIPFKPLKYHSLEELFINYGEDNKINNYTFDSRKELINLSNGSPELLIRNINKIQEIPSEILLSLTKLPNDYLEAITIAKDIIENLDIEQQLWIINFLQQHFWLRESNLYCMNVLKVLSSHLVSSIQPRIAWEVALIELTSQNYKDC</sequence>
<evidence type="ECO:0000313" key="1">
    <source>
        <dbReference type="EMBL" id="ABX08074.1"/>
    </source>
</evidence>
<dbReference type="Pfam" id="PF13177">
    <property type="entry name" value="DNA_pol3_delta2"/>
    <property type="match status" value="1"/>
</dbReference>
<keyword evidence="2" id="KW-1185">Reference proteome</keyword>
<dbReference type="EC" id="2.7.7.7" evidence="1"/>
<protein>
    <submittedName>
        <fullName evidence="1">DNA polymerase III, delta prime subunit</fullName>
        <ecNumber evidence="1">2.7.7.7</ecNumber>
    </submittedName>
</protein>
<dbReference type="EMBL" id="CP000878">
    <property type="protein sequence ID" value="ABX08074.1"/>
    <property type="molecule type" value="Genomic_DNA"/>
</dbReference>
<evidence type="ECO:0000313" key="2">
    <source>
        <dbReference type="Proteomes" id="UP000000788"/>
    </source>
</evidence>
<keyword evidence="1" id="KW-0548">Nucleotidyltransferase</keyword>